<dbReference type="InterPro" id="IPR052707">
    <property type="entry name" value="OsmC_Ohr_Peroxiredoxin"/>
</dbReference>
<organism evidence="1 2">
    <name type="scientific">Rivihabitans pingtungensis</name>
    <dbReference type="NCBI Taxonomy" id="1054498"/>
    <lineage>
        <taxon>Bacteria</taxon>
        <taxon>Pseudomonadati</taxon>
        <taxon>Pseudomonadota</taxon>
        <taxon>Betaproteobacteria</taxon>
        <taxon>Neisseriales</taxon>
        <taxon>Aquaspirillaceae</taxon>
        <taxon>Rivihabitans</taxon>
    </lineage>
</organism>
<dbReference type="Gene3D" id="3.30.300.20">
    <property type="match status" value="1"/>
</dbReference>
<dbReference type="InterPro" id="IPR015946">
    <property type="entry name" value="KH_dom-like_a/b"/>
</dbReference>
<dbReference type="PANTHER" id="PTHR42830">
    <property type="entry name" value="OSMOTICALLY INDUCIBLE FAMILY PROTEIN"/>
    <property type="match status" value="1"/>
</dbReference>
<accession>A0A318L3B3</accession>
<dbReference type="InterPro" id="IPR003718">
    <property type="entry name" value="OsmC/Ohr_fam"/>
</dbReference>
<dbReference type="RefSeq" id="WP_245906906.1">
    <property type="nucleotide sequence ID" value="NZ_DAIPEO010000097.1"/>
</dbReference>
<name>A0A318L3B3_9NEIS</name>
<dbReference type="InterPro" id="IPR036102">
    <property type="entry name" value="OsmC/Ohrsf"/>
</dbReference>
<dbReference type="AlphaFoldDB" id="A0A318L3B3"/>
<gene>
    <name evidence="1" type="ORF">DFR34_12635</name>
</gene>
<dbReference type="SUPFAM" id="SSF82784">
    <property type="entry name" value="OsmC-like"/>
    <property type="match status" value="1"/>
</dbReference>
<dbReference type="EMBL" id="QJKI01000026">
    <property type="protein sequence ID" value="PXX75262.1"/>
    <property type="molecule type" value="Genomic_DNA"/>
</dbReference>
<keyword evidence="2" id="KW-1185">Reference proteome</keyword>
<proteinExistence type="predicted"/>
<dbReference type="Proteomes" id="UP000247555">
    <property type="component" value="Unassembled WGS sequence"/>
</dbReference>
<dbReference type="Pfam" id="PF02566">
    <property type="entry name" value="OsmC"/>
    <property type="match status" value="1"/>
</dbReference>
<evidence type="ECO:0000313" key="1">
    <source>
        <dbReference type="EMBL" id="PXX75262.1"/>
    </source>
</evidence>
<evidence type="ECO:0000313" key="2">
    <source>
        <dbReference type="Proteomes" id="UP000247555"/>
    </source>
</evidence>
<sequence length="162" mass="17740">MMAEHHADILWLRNGQDFLNQRYSRKHLLRFDGGIEVAGSSSPHIVPLPMSEAAAIDPEEAFVASLSSCHMLWFLSIAAQQRFCVDRYADAAVGEMGVNAEGKTAMLRVTLRPEVVFSGAHQPSPAQIAQMHHAAHEACFIANSVKTEVCCQPVMHMGQALS</sequence>
<protein>
    <submittedName>
        <fullName evidence="1">Organic hydroperoxide reductase OsmC/OhrA</fullName>
    </submittedName>
</protein>
<comment type="caution">
    <text evidence="1">The sequence shown here is derived from an EMBL/GenBank/DDBJ whole genome shotgun (WGS) entry which is preliminary data.</text>
</comment>
<reference evidence="1 2" key="1">
    <citation type="submission" date="2018-05" db="EMBL/GenBank/DDBJ databases">
        <title>Genomic Encyclopedia of Type Strains, Phase IV (KMG-IV): sequencing the most valuable type-strain genomes for metagenomic binning, comparative biology and taxonomic classification.</title>
        <authorList>
            <person name="Goeker M."/>
        </authorList>
    </citation>
    <scope>NUCLEOTIDE SEQUENCE [LARGE SCALE GENOMIC DNA]</scope>
    <source>
        <strain evidence="1 2">DSM 29661</strain>
    </source>
</reference>
<dbReference type="PANTHER" id="PTHR42830:SF2">
    <property type="entry name" value="OSMC_OHR FAMILY PROTEIN"/>
    <property type="match status" value="1"/>
</dbReference>